<reference evidence="2" key="4">
    <citation type="submission" date="2023-08" db="EMBL/GenBank/DDBJ databases">
        <authorList>
            <person name="Guima S.E.S."/>
            <person name="Martins L.F."/>
            <person name="Silva A.M."/>
            <person name="Setubal J.C."/>
        </authorList>
    </citation>
    <scope>NUCLEOTIDE SEQUENCE</scope>
    <source>
        <strain evidence="2">ZC4RG45</strain>
    </source>
</reference>
<dbReference type="EMBL" id="QGUI01000161">
    <property type="protein sequence ID" value="PZM99452.1"/>
    <property type="molecule type" value="Genomic_DNA"/>
</dbReference>
<reference evidence="3" key="2">
    <citation type="submission" date="2018-05" db="EMBL/GenBank/DDBJ databases">
        <authorList>
            <person name="Lanie J.A."/>
            <person name="Ng W.-L."/>
            <person name="Kazmierczak K.M."/>
            <person name="Andrzejewski T.M."/>
            <person name="Davidsen T.M."/>
            <person name="Wayne K.J."/>
            <person name="Tettelin H."/>
            <person name="Glass J.I."/>
            <person name="Rusch D."/>
            <person name="Podicherti R."/>
            <person name="Tsui H.-C.T."/>
            <person name="Winkler M.E."/>
        </authorList>
    </citation>
    <scope>NUCLEOTIDE SEQUENCE</scope>
    <source>
        <strain evidence="3">ZC4RG45</strain>
    </source>
</reference>
<dbReference type="InterPro" id="IPR052516">
    <property type="entry name" value="N-heterocyclic_Hydroxylase"/>
</dbReference>
<dbReference type="EMBL" id="QGUI02000098">
    <property type="protein sequence ID" value="MFO7192436.1"/>
    <property type="molecule type" value="Genomic_DNA"/>
</dbReference>
<reference evidence="2" key="1">
    <citation type="submission" date="2018-05" db="EMBL/GenBank/DDBJ databases">
        <authorList>
            <person name="Moura L."/>
            <person name="Setubal J.C."/>
        </authorList>
    </citation>
    <scope>NUCLEOTIDE SEQUENCE</scope>
    <source>
        <strain evidence="2">ZC4RG45</strain>
    </source>
</reference>
<evidence type="ECO:0000259" key="1">
    <source>
        <dbReference type="SMART" id="SM01008"/>
    </source>
</evidence>
<proteinExistence type="predicted"/>
<comment type="caution">
    <text evidence="3">The sequence shown here is derived from an EMBL/GenBank/DDBJ whole genome shotgun (WGS) entry which is preliminary data.</text>
</comment>
<dbReference type="PANTHER" id="PTHR47495">
    <property type="entry name" value="ALDEHYDE DEHYDROGENASE"/>
    <property type="match status" value="1"/>
</dbReference>
<dbReference type="AlphaFoldDB" id="A0A2W4JJV6"/>
<dbReference type="PANTHER" id="PTHR47495:SF1">
    <property type="entry name" value="BLL3820 PROTEIN"/>
    <property type="match status" value="1"/>
</dbReference>
<dbReference type="GO" id="GO:0016491">
    <property type="term" value="F:oxidoreductase activity"/>
    <property type="evidence" value="ECO:0007669"/>
    <property type="project" value="InterPro"/>
</dbReference>
<protein>
    <submittedName>
        <fullName evidence="3">Isoquinoline 1-oxidoreductase</fullName>
    </submittedName>
    <submittedName>
        <fullName evidence="2">Molybdopterin-dependent oxidoreductase</fullName>
    </submittedName>
</protein>
<dbReference type="Pfam" id="PF20256">
    <property type="entry name" value="MoCoBD_2"/>
    <property type="match status" value="2"/>
</dbReference>
<organism evidence="3">
    <name type="scientific">Thermocrispum agreste</name>
    <dbReference type="NCBI Taxonomy" id="37925"/>
    <lineage>
        <taxon>Bacteria</taxon>
        <taxon>Bacillati</taxon>
        <taxon>Actinomycetota</taxon>
        <taxon>Actinomycetes</taxon>
        <taxon>Pseudonocardiales</taxon>
        <taxon>Pseudonocardiaceae</taxon>
        <taxon>Thermocrispum</taxon>
    </lineage>
</organism>
<dbReference type="Pfam" id="PF02738">
    <property type="entry name" value="MoCoBD_1"/>
    <property type="match status" value="1"/>
</dbReference>
<evidence type="ECO:0000313" key="3">
    <source>
        <dbReference type="EMBL" id="PZM99452.1"/>
    </source>
</evidence>
<dbReference type="PROSITE" id="PS51318">
    <property type="entry name" value="TAT"/>
    <property type="match status" value="1"/>
</dbReference>
<dbReference type="PIRSF" id="PIRSF036389">
    <property type="entry name" value="IOR_B"/>
    <property type="match status" value="1"/>
</dbReference>
<dbReference type="InterPro" id="IPR037165">
    <property type="entry name" value="AldOxase/xan_DH_Mopterin-bd_sf"/>
</dbReference>
<reference evidence="2 4" key="3">
    <citation type="journal article" date="2021" name="BMC Genomics">
        <title>Genome-resolved metagenome and metatranscriptome analyses of thermophilic composting reveal key bacterial players and their metabolic interactions.</title>
        <authorList>
            <person name="Braga L.P.P."/>
            <person name="Pereira R.V."/>
            <person name="Martins L.F."/>
            <person name="Moura L.M.S."/>
            <person name="Sanchez F.B."/>
            <person name="Patane J.S.L."/>
            <person name="da Silva A.M."/>
            <person name="Setubal J.C."/>
        </authorList>
    </citation>
    <scope>NUCLEOTIDE SEQUENCE [LARGE SCALE GENOMIC DNA]</scope>
    <source>
        <strain evidence="2">ZC4RG45</strain>
    </source>
</reference>
<dbReference type="SMART" id="SM01008">
    <property type="entry name" value="Ald_Xan_dh_C"/>
    <property type="match status" value="1"/>
</dbReference>
<accession>A0A2W4JJV6</accession>
<dbReference type="Proteomes" id="UP000249324">
    <property type="component" value="Unassembled WGS sequence"/>
</dbReference>
<gene>
    <name evidence="2" type="ORF">DIU77_009365</name>
    <name evidence="3" type="ORF">DIU77_05775</name>
</gene>
<dbReference type="SUPFAM" id="SSF56003">
    <property type="entry name" value="Molybdenum cofactor-binding domain"/>
    <property type="match status" value="2"/>
</dbReference>
<evidence type="ECO:0000313" key="2">
    <source>
        <dbReference type="EMBL" id="MFO7192436.1"/>
    </source>
</evidence>
<sequence>MSGPTIDCERAQSGASERSGISRRKFFGYVVAGTTLVAAADIALSEPATAAVPSPPQVPELYDLNDLLTDATRATANLITVTINEDGTASFALPRAEVGQGITTSTAMIIAEELDLPVEKVKVTLADARPELLFNQLTGGSNTTISTFTPIRVAAAIARNALLEAAAILLGDEVNKLVAKAGVIQAPDGRSVGYGELAKRAAVSETKKVEVTLKDVSEFKVIGKEQKRIDARAAVTGRKVFTTDLRVEDALPTMVCRPPTLNGKPVKLLNEAEIRAMPGVTDVAMIDTGVAVRARTFGQCIDAVRAMQVEWKPGPVAGESDEDIVRKLRQAEIPLPKISELGLDKIGIGPVNLNLVKSIDADFLFYFRSNSALDTNSAVADVRKDRAEIWASLKSPIVTQQTIAAELGLPQHKVKVHVVDGGGSFGRRLFFDAALEAAKISKAMGKPVKLMWHRADDARAGRMHGMATSRVRALYTGKQVLAFLQNHTSIETDYRHGLGDLITASVANLPTGLGNLGFAETIFALTQEIPYNFGVVNQSLVETDQRFNTGSMRNIYSPDVRTAAELVVDQLAAAMGMDPLTFRRKFLKDKRVLACLNKVAEVGKWGRPLPKGMAQGIAIHKEYKTASACLVEIDCRPETVNRKIPNAVTGPRVTKAVYAIDAGLVINPTGLRAQMLGGINDGIALTLTSSMHLKDGHFLEASWDNYFYTRQWNTPPEVEIIVMPSDRKTPGGAGEAGVAASMAAVACAYARAVGRVPDYFPVNHRDPLAFKPKPFIPPIPQSPTNGLKLTW</sequence>
<dbReference type="InterPro" id="IPR008274">
    <property type="entry name" value="AldOxase/xan_DH_MoCoBD1"/>
</dbReference>
<feature type="domain" description="Aldehyde oxidase/xanthine dehydrogenase a/b hammerhead" evidence="1">
    <location>
        <begin position="236"/>
        <end position="315"/>
    </location>
</feature>
<dbReference type="Gene3D" id="3.30.365.10">
    <property type="entry name" value="Aldehyde oxidase/xanthine dehydrogenase, molybdopterin binding domain"/>
    <property type="match status" value="3"/>
</dbReference>
<dbReference type="STRING" id="1111738.GCA_000427905_00662"/>
<evidence type="ECO:0000313" key="4">
    <source>
        <dbReference type="Proteomes" id="UP000249324"/>
    </source>
</evidence>
<dbReference type="Gene3D" id="3.90.1170.50">
    <property type="entry name" value="Aldehyde oxidase/xanthine dehydrogenase, a/b hammerhead"/>
    <property type="match status" value="1"/>
</dbReference>
<dbReference type="InterPro" id="IPR046867">
    <property type="entry name" value="AldOxase/xan_DH_MoCoBD2"/>
</dbReference>
<name>A0A2W4JJV6_9PSEU</name>
<dbReference type="InterPro" id="IPR012368">
    <property type="entry name" value="OxRdtase_Mopterin-bd_su_IorB"/>
</dbReference>
<dbReference type="InterPro" id="IPR006311">
    <property type="entry name" value="TAT_signal"/>
</dbReference>
<dbReference type="InterPro" id="IPR000674">
    <property type="entry name" value="Ald_Oxase/Xan_DH_a/b"/>
</dbReference>